<keyword evidence="6" id="KW-1185">Reference proteome</keyword>
<dbReference type="Gene3D" id="3.90.1720.30">
    <property type="entry name" value="PPPDE domains"/>
    <property type="match status" value="1"/>
</dbReference>
<evidence type="ECO:0000313" key="6">
    <source>
        <dbReference type="Proteomes" id="UP000245699"/>
    </source>
</evidence>
<proteinExistence type="inferred from homology"/>
<dbReference type="STRING" id="61424.A0A2T9Y935"/>
<comment type="caution">
    <text evidence="5">The sequence shown here is derived from an EMBL/GenBank/DDBJ whole genome shotgun (WGS) entry which is preliminary data.</text>
</comment>
<evidence type="ECO:0000256" key="2">
    <source>
        <dbReference type="ARBA" id="ARBA00022670"/>
    </source>
</evidence>
<dbReference type="Pfam" id="PF05903">
    <property type="entry name" value="Peptidase_C97"/>
    <property type="match status" value="1"/>
</dbReference>
<reference evidence="5 6" key="1">
    <citation type="journal article" date="2018" name="MBio">
        <title>Comparative Genomics Reveals the Core Gene Toolbox for the Fungus-Insect Symbiosis.</title>
        <authorList>
            <person name="Wang Y."/>
            <person name="Stata M."/>
            <person name="Wang W."/>
            <person name="Stajich J.E."/>
            <person name="White M.M."/>
            <person name="Moncalvo J.M."/>
        </authorList>
    </citation>
    <scope>NUCLEOTIDE SEQUENCE [LARGE SCALE GENOMIC DNA]</scope>
    <source>
        <strain evidence="5 6">AUS-77-4</strain>
    </source>
</reference>
<dbReference type="PROSITE" id="PS51858">
    <property type="entry name" value="PPPDE"/>
    <property type="match status" value="1"/>
</dbReference>
<dbReference type="PANTHER" id="PTHR12378">
    <property type="entry name" value="DESUMOYLATING ISOPEPTIDASE"/>
    <property type="match status" value="1"/>
</dbReference>
<evidence type="ECO:0000256" key="3">
    <source>
        <dbReference type="ARBA" id="ARBA00022801"/>
    </source>
</evidence>
<evidence type="ECO:0000259" key="4">
    <source>
        <dbReference type="PROSITE" id="PS51858"/>
    </source>
</evidence>
<comment type="similarity">
    <text evidence="1">Belongs to the DeSI family.</text>
</comment>
<keyword evidence="2" id="KW-0645">Protease</keyword>
<evidence type="ECO:0000256" key="1">
    <source>
        <dbReference type="ARBA" id="ARBA00008140"/>
    </source>
</evidence>
<accession>A0A2T9Y935</accession>
<dbReference type="GO" id="GO:0008233">
    <property type="term" value="F:peptidase activity"/>
    <property type="evidence" value="ECO:0007669"/>
    <property type="project" value="UniProtKB-KW"/>
</dbReference>
<evidence type="ECO:0000313" key="5">
    <source>
        <dbReference type="EMBL" id="PVU88829.1"/>
    </source>
</evidence>
<dbReference type="GO" id="GO:0006508">
    <property type="term" value="P:proteolysis"/>
    <property type="evidence" value="ECO:0007669"/>
    <property type="project" value="UniProtKB-KW"/>
</dbReference>
<protein>
    <recommendedName>
        <fullName evidence="4">PPPDE domain-containing protein</fullName>
    </recommendedName>
</protein>
<organism evidence="5 6">
    <name type="scientific">Furculomyces boomerangus</name>
    <dbReference type="NCBI Taxonomy" id="61424"/>
    <lineage>
        <taxon>Eukaryota</taxon>
        <taxon>Fungi</taxon>
        <taxon>Fungi incertae sedis</taxon>
        <taxon>Zoopagomycota</taxon>
        <taxon>Kickxellomycotina</taxon>
        <taxon>Harpellomycetes</taxon>
        <taxon>Harpellales</taxon>
        <taxon>Harpellaceae</taxon>
        <taxon>Furculomyces</taxon>
    </lineage>
</organism>
<dbReference type="PANTHER" id="PTHR12378:SF7">
    <property type="entry name" value="DESUMOYLATING ISOPEPTIDASE 1"/>
    <property type="match status" value="1"/>
</dbReference>
<dbReference type="Proteomes" id="UP000245699">
    <property type="component" value="Unassembled WGS sequence"/>
</dbReference>
<name>A0A2T9Y935_9FUNG</name>
<dbReference type="OrthoDB" id="21221at2759"/>
<dbReference type="InterPro" id="IPR008580">
    <property type="entry name" value="PPPDE_dom"/>
</dbReference>
<dbReference type="SMART" id="SM01179">
    <property type="entry name" value="DUF862"/>
    <property type="match status" value="1"/>
</dbReference>
<dbReference type="InterPro" id="IPR042266">
    <property type="entry name" value="PPPDE_sf"/>
</dbReference>
<dbReference type="GO" id="GO:0070646">
    <property type="term" value="P:protein modification by small protein removal"/>
    <property type="evidence" value="ECO:0007669"/>
    <property type="project" value="TreeGrafter"/>
</dbReference>
<feature type="domain" description="PPPDE" evidence="4">
    <location>
        <begin position="8"/>
        <end position="141"/>
    </location>
</feature>
<sequence>MENQTESFPVKVHVYDLSRGLAKQFSKAFTGVQIDGIWHTSVVVYDREYYFGQGIMSSIPGQTIHGQPVDVISMGDTSIPKEMFLDFIDEMRLYWTADKYHLFDNNCNTFTQKLTEMLTGKDIPGHILCKPMGRNFLPFIESMFGQTGRSIPSQQNYTQQSPSNQQITNKKSLDEEKAFSIDTQQKYARFLQTKTNIPVTILVVSSNDAAFKKTALQNIQKICGYAKLGLLLDINEQNLGDTKVLLCCTNNTEISDATRKEFGLDTDPGIIFMEFGKVVETLYSNSEKELKKQLVRTFSGLLSKTFADHIELLTKDYKNTFSSTINNISGYTNPDCFLKTALKVVEQTDKDKLIEILDSKLINSTVELSTREKEIECGVKIWKNVIESFGQTSEQQSLNILDQNTLEKSIIEFFKIEESIGNEFPKMQYLKLLVVYCYVSELLNTESGFQILIESDEFQNTIESLLNVKDWEYTDTSSIILGLKIVYSLASFTIKALQTKNGGIGNESFTKSRVVSVSWLLKLFGSNSKFMGDALNMIIHGFDEFSNGNNGDLLEETSVNKQKLLLIASSECLLVLLVLSKMMRDVFEEKRDILSKIIYLELNLDEDYDIGIDEDLVVETSSIMVQVFEKLGNSETNLLENDNLSYIVTVLFSSYNILLGMDSEDLMNLSNALDAPEHIETLSKKLCRENEEAKNMATKLKSLY</sequence>
<dbReference type="AlphaFoldDB" id="A0A2T9Y935"/>
<dbReference type="EMBL" id="MBFT01000593">
    <property type="protein sequence ID" value="PVU88829.1"/>
    <property type="molecule type" value="Genomic_DNA"/>
</dbReference>
<keyword evidence="3" id="KW-0378">Hydrolase</keyword>
<gene>
    <name evidence="5" type="ORF">BB559_005371</name>
</gene>